<evidence type="ECO:0000313" key="3">
    <source>
        <dbReference type="Proteomes" id="UP000076858"/>
    </source>
</evidence>
<keyword evidence="3" id="KW-1185">Reference proteome</keyword>
<accession>A0A164DRS8</accession>
<gene>
    <name evidence="2" type="ORF">APZ42_009835</name>
</gene>
<evidence type="ECO:0000313" key="2">
    <source>
        <dbReference type="EMBL" id="KZR96052.1"/>
    </source>
</evidence>
<reference evidence="2 3" key="1">
    <citation type="submission" date="2016-03" db="EMBL/GenBank/DDBJ databases">
        <title>EvidentialGene: Evidence-directed Construction of Genes on Genomes.</title>
        <authorList>
            <person name="Gilbert D.G."/>
            <person name="Choi J.-H."/>
            <person name="Mockaitis K."/>
            <person name="Colbourne J."/>
            <person name="Pfrender M."/>
        </authorList>
    </citation>
    <scope>NUCLEOTIDE SEQUENCE [LARGE SCALE GENOMIC DNA]</scope>
    <source>
        <strain evidence="2 3">Xinb3</strain>
        <tissue evidence="2">Complete organism</tissue>
    </source>
</reference>
<comment type="caution">
    <text evidence="2">The sequence shown here is derived from an EMBL/GenBank/DDBJ whole genome shotgun (WGS) entry which is preliminary data.</text>
</comment>
<dbReference type="AlphaFoldDB" id="A0A164DRS8"/>
<name>A0A164DRS8_9CRUS</name>
<dbReference type="Proteomes" id="UP000076858">
    <property type="component" value="Unassembled WGS sequence"/>
</dbReference>
<feature type="region of interest" description="Disordered" evidence="1">
    <location>
        <begin position="1"/>
        <end position="39"/>
    </location>
</feature>
<protein>
    <submittedName>
        <fullName evidence="2">Uncharacterized protein</fullName>
    </submittedName>
</protein>
<dbReference type="EMBL" id="LRGB01026281">
    <property type="protein sequence ID" value="KZR96052.1"/>
    <property type="molecule type" value="Genomic_DNA"/>
</dbReference>
<proteinExistence type="predicted"/>
<sequence>MSPPSAARGKSVCGGQTGRPRGRPPKALAGQKTVPSNCR</sequence>
<evidence type="ECO:0000256" key="1">
    <source>
        <dbReference type="SAM" id="MobiDB-lite"/>
    </source>
</evidence>
<organism evidence="2 3">
    <name type="scientific">Daphnia magna</name>
    <dbReference type="NCBI Taxonomy" id="35525"/>
    <lineage>
        <taxon>Eukaryota</taxon>
        <taxon>Metazoa</taxon>
        <taxon>Ecdysozoa</taxon>
        <taxon>Arthropoda</taxon>
        <taxon>Crustacea</taxon>
        <taxon>Branchiopoda</taxon>
        <taxon>Diplostraca</taxon>
        <taxon>Cladocera</taxon>
        <taxon>Anomopoda</taxon>
        <taxon>Daphniidae</taxon>
        <taxon>Daphnia</taxon>
    </lineage>
</organism>